<dbReference type="Gene3D" id="3.40.50.12780">
    <property type="entry name" value="N-terminal domain of ligase-like"/>
    <property type="match status" value="1"/>
</dbReference>
<reference evidence="4" key="1">
    <citation type="submission" date="2021-10" db="EMBL/GenBank/DDBJ databases">
        <title>Streptomonospora sp. nov., isolated from mangrove soil.</title>
        <authorList>
            <person name="Chen X."/>
            <person name="Ge X."/>
            <person name="Liu W."/>
        </authorList>
    </citation>
    <scope>NUCLEOTIDE SEQUENCE</scope>
    <source>
        <strain evidence="4">S1-112</strain>
    </source>
</reference>
<proteinExistence type="predicted"/>
<dbReference type="AlphaFoldDB" id="A0A9X3NID4"/>
<comment type="caution">
    <text evidence="4">The sequence shown here is derived from an EMBL/GenBank/DDBJ whole genome shotgun (WGS) entry which is preliminary data.</text>
</comment>
<keyword evidence="5" id="KW-1185">Reference proteome</keyword>
<dbReference type="InterPro" id="IPR045851">
    <property type="entry name" value="AMP-bd_C_sf"/>
</dbReference>
<sequence>MSTLLEVLAWDRDRPVLHDARDGWLTAGSAVDTVYRLARALRERGCGPDRMAALFGPLSTGLYLCSHAVEHVGGGQAEVPMGLPAPEYVRLFAEFGAGFVVADPEAADAPALRAVAAMPGVRLLTLGAAAEGEDLLAELDRHSPEPFPPQARPGAPVRVGLTGGTTGRSKPVVRVFTEKMPDPRTIWYARMVAAHGPGPRVVLAEQLSGVGRTLMNGVLAVGGQCVLLPDFDPPRVAGAVQAHRATHVFLPTHQLRRLLDHPGAAAADLSSLRCVITGGGMMTPALLNRAVARLGPIVYSSYGQTEAGNIAWLEPEHYTGADAEARRSCGRPVPGVDIEIRDLQGRVLGPGERGRVWVRTRLLMAGYLNRPEDTARVLRGGWLDTQDIGYRTEDGLLVLLGRARNAIAVAGATVFAVEVDAVLQEQPGVLDSATFGVPGPDGETLHSAVVRDPAVPVEAAALRAAVGERRGAAYAPSSVLFVARIPYTRSHDVNWDLLRRWHAEGVPDDAAEDAAKAAPAAPTSPGAGAAGATGQADLPLR</sequence>
<dbReference type="InterPro" id="IPR050237">
    <property type="entry name" value="ATP-dep_AMP-bd_enzyme"/>
</dbReference>
<accession>A0A9X3NID4</accession>
<dbReference type="RefSeq" id="WP_270071535.1">
    <property type="nucleotide sequence ID" value="NZ_JAJAQC010000009.1"/>
</dbReference>
<feature type="compositionally biased region" description="Low complexity" evidence="1">
    <location>
        <begin position="516"/>
        <end position="541"/>
    </location>
</feature>
<dbReference type="PANTHER" id="PTHR43767">
    <property type="entry name" value="LONG-CHAIN-FATTY-ACID--COA LIGASE"/>
    <property type="match status" value="1"/>
</dbReference>
<dbReference type="InterPro" id="IPR020845">
    <property type="entry name" value="AMP-binding_CS"/>
</dbReference>
<dbReference type="GO" id="GO:0016878">
    <property type="term" value="F:acid-thiol ligase activity"/>
    <property type="evidence" value="ECO:0007669"/>
    <property type="project" value="UniProtKB-ARBA"/>
</dbReference>
<evidence type="ECO:0000259" key="2">
    <source>
        <dbReference type="Pfam" id="PF00501"/>
    </source>
</evidence>
<dbReference type="Pfam" id="PF00501">
    <property type="entry name" value="AMP-binding"/>
    <property type="match status" value="1"/>
</dbReference>
<evidence type="ECO:0000259" key="3">
    <source>
        <dbReference type="Pfam" id="PF13193"/>
    </source>
</evidence>
<dbReference type="PANTHER" id="PTHR43767:SF1">
    <property type="entry name" value="NONRIBOSOMAL PEPTIDE SYNTHASE PES1 (EUROFUNG)-RELATED"/>
    <property type="match status" value="1"/>
</dbReference>
<dbReference type="CDD" id="cd04433">
    <property type="entry name" value="AFD_class_I"/>
    <property type="match status" value="1"/>
</dbReference>
<feature type="domain" description="AMP-binding enzyme C-terminal" evidence="3">
    <location>
        <begin position="418"/>
        <end position="490"/>
    </location>
</feature>
<organism evidence="4 5">
    <name type="scientific">Streptomonospora mangrovi</name>
    <dbReference type="NCBI Taxonomy" id="2883123"/>
    <lineage>
        <taxon>Bacteria</taxon>
        <taxon>Bacillati</taxon>
        <taxon>Actinomycetota</taxon>
        <taxon>Actinomycetes</taxon>
        <taxon>Streptosporangiales</taxon>
        <taxon>Nocardiopsidaceae</taxon>
        <taxon>Streptomonospora</taxon>
    </lineage>
</organism>
<evidence type="ECO:0000313" key="5">
    <source>
        <dbReference type="Proteomes" id="UP001140076"/>
    </source>
</evidence>
<dbReference type="EMBL" id="JAJAQC010000009">
    <property type="protein sequence ID" value="MDA0564247.1"/>
    <property type="molecule type" value="Genomic_DNA"/>
</dbReference>
<name>A0A9X3NID4_9ACTN</name>
<dbReference type="InterPro" id="IPR042099">
    <property type="entry name" value="ANL_N_sf"/>
</dbReference>
<dbReference type="Gene3D" id="3.30.300.30">
    <property type="match status" value="1"/>
</dbReference>
<evidence type="ECO:0000256" key="1">
    <source>
        <dbReference type="SAM" id="MobiDB-lite"/>
    </source>
</evidence>
<dbReference type="InterPro" id="IPR025110">
    <property type="entry name" value="AMP-bd_C"/>
</dbReference>
<evidence type="ECO:0000313" key="4">
    <source>
        <dbReference type="EMBL" id="MDA0564247.1"/>
    </source>
</evidence>
<protein>
    <submittedName>
        <fullName evidence="4">AMP-binding protein</fullName>
    </submittedName>
</protein>
<dbReference type="InterPro" id="IPR000873">
    <property type="entry name" value="AMP-dep_synth/lig_dom"/>
</dbReference>
<dbReference type="PROSITE" id="PS00455">
    <property type="entry name" value="AMP_BINDING"/>
    <property type="match status" value="1"/>
</dbReference>
<gene>
    <name evidence="4" type="ORF">LG943_07900</name>
</gene>
<feature type="region of interest" description="Disordered" evidence="1">
    <location>
        <begin position="508"/>
        <end position="541"/>
    </location>
</feature>
<feature type="domain" description="AMP-dependent synthetase/ligase" evidence="2">
    <location>
        <begin position="12"/>
        <end position="368"/>
    </location>
</feature>
<dbReference type="Pfam" id="PF13193">
    <property type="entry name" value="AMP-binding_C"/>
    <property type="match status" value="1"/>
</dbReference>
<dbReference type="SUPFAM" id="SSF56801">
    <property type="entry name" value="Acetyl-CoA synthetase-like"/>
    <property type="match status" value="1"/>
</dbReference>
<dbReference type="Proteomes" id="UP001140076">
    <property type="component" value="Unassembled WGS sequence"/>
</dbReference>